<dbReference type="Gene3D" id="1.10.10.60">
    <property type="entry name" value="Homeodomain-like"/>
    <property type="match status" value="1"/>
</dbReference>
<dbReference type="SMART" id="SM00448">
    <property type="entry name" value="REC"/>
    <property type="match status" value="1"/>
</dbReference>
<keyword evidence="3" id="KW-0805">Transcription regulation</keyword>
<dbReference type="Proteomes" id="UP000469724">
    <property type="component" value="Unassembled WGS sequence"/>
</dbReference>
<dbReference type="InterPro" id="IPR025662">
    <property type="entry name" value="Sigma_54_int_dom_ATP-bd_1"/>
</dbReference>
<reference evidence="9 10" key="1">
    <citation type="submission" date="2020-02" db="EMBL/GenBank/DDBJ databases">
        <title>Comparative genomics of sulfur disproportionating microorganisms.</title>
        <authorList>
            <person name="Ward L.M."/>
            <person name="Bertran E."/>
            <person name="Johnston D.T."/>
        </authorList>
    </citation>
    <scope>NUCLEOTIDE SEQUENCE [LARGE SCALE GENOMIC DNA]</scope>
    <source>
        <strain evidence="9 10">DSM 3696</strain>
    </source>
</reference>
<dbReference type="EMBL" id="JAAGRQ010000026">
    <property type="protein sequence ID" value="NDY56714.1"/>
    <property type="molecule type" value="Genomic_DNA"/>
</dbReference>
<dbReference type="InterPro" id="IPR025943">
    <property type="entry name" value="Sigma_54_int_dom_ATP-bd_2"/>
</dbReference>
<keyword evidence="5" id="KW-0804">Transcription</keyword>
<evidence type="ECO:0000256" key="3">
    <source>
        <dbReference type="ARBA" id="ARBA00023015"/>
    </source>
</evidence>
<accession>A0A7K3NKI5</accession>
<dbReference type="Gene3D" id="1.10.8.60">
    <property type="match status" value="1"/>
</dbReference>
<evidence type="ECO:0000256" key="4">
    <source>
        <dbReference type="ARBA" id="ARBA00023125"/>
    </source>
</evidence>
<dbReference type="PROSITE" id="PS50045">
    <property type="entry name" value="SIGMA54_INTERACT_4"/>
    <property type="match status" value="1"/>
</dbReference>
<evidence type="ECO:0000313" key="10">
    <source>
        <dbReference type="Proteomes" id="UP000469724"/>
    </source>
</evidence>
<keyword evidence="1" id="KW-0547">Nucleotide-binding</keyword>
<gene>
    <name evidence="9" type="ORF">G3N56_08150</name>
</gene>
<dbReference type="GO" id="GO:0005524">
    <property type="term" value="F:ATP binding"/>
    <property type="evidence" value="ECO:0007669"/>
    <property type="project" value="UniProtKB-KW"/>
</dbReference>
<dbReference type="GO" id="GO:0000160">
    <property type="term" value="P:phosphorelay signal transduction system"/>
    <property type="evidence" value="ECO:0007669"/>
    <property type="project" value="InterPro"/>
</dbReference>
<dbReference type="PROSITE" id="PS00675">
    <property type="entry name" value="SIGMA54_INTERACT_1"/>
    <property type="match status" value="1"/>
</dbReference>
<dbReference type="InterPro" id="IPR009057">
    <property type="entry name" value="Homeodomain-like_sf"/>
</dbReference>
<organism evidence="9 10">
    <name type="scientific">Desulfolutivibrio sulfodismutans</name>
    <dbReference type="NCBI Taxonomy" id="63561"/>
    <lineage>
        <taxon>Bacteria</taxon>
        <taxon>Pseudomonadati</taxon>
        <taxon>Thermodesulfobacteriota</taxon>
        <taxon>Desulfovibrionia</taxon>
        <taxon>Desulfovibrionales</taxon>
        <taxon>Desulfovibrionaceae</taxon>
        <taxon>Desulfolutivibrio</taxon>
    </lineage>
</organism>
<dbReference type="Pfam" id="PF25601">
    <property type="entry name" value="AAA_lid_14"/>
    <property type="match status" value="1"/>
</dbReference>
<evidence type="ECO:0000313" key="9">
    <source>
        <dbReference type="EMBL" id="NDY56714.1"/>
    </source>
</evidence>
<evidence type="ECO:0000259" key="7">
    <source>
        <dbReference type="PROSITE" id="PS50045"/>
    </source>
</evidence>
<name>A0A7K3NKI5_9BACT</name>
<dbReference type="AlphaFoldDB" id="A0A7K3NKI5"/>
<dbReference type="PROSITE" id="PS00676">
    <property type="entry name" value="SIGMA54_INTERACT_2"/>
    <property type="match status" value="1"/>
</dbReference>
<evidence type="ECO:0000256" key="1">
    <source>
        <dbReference type="ARBA" id="ARBA00022741"/>
    </source>
</evidence>
<dbReference type="GO" id="GO:0043565">
    <property type="term" value="F:sequence-specific DNA binding"/>
    <property type="evidence" value="ECO:0007669"/>
    <property type="project" value="InterPro"/>
</dbReference>
<dbReference type="Gene3D" id="3.40.50.2300">
    <property type="match status" value="1"/>
</dbReference>
<dbReference type="Pfam" id="PF02954">
    <property type="entry name" value="HTH_8"/>
    <property type="match status" value="1"/>
</dbReference>
<dbReference type="CDD" id="cd00009">
    <property type="entry name" value="AAA"/>
    <property type="match status" value="1"/>
</dbReference>
<dbReference type="Gene3D" id="3.40.50.300">
    <property type="entry name" value="P-loop containing nucleotide triphosphate hydrolases"/>
    <property type="match status" value="1"/>
</dbReference>
<evidence type="ECO:0000259" key="8">
    <source>
        <dbReference type="PROSITE" id="PS50110"/>
    </source>
</evidence>
<protein>
    <submittedName>
        <fullName evidence="9">Sigma-54-dependent Fis family transcriptional regulator</fullName>
    </submittedName>
</protein>
<dbReference type="InterPro" id="IPR025944">
    <property type="entry name" value="Sigma_54_int_dom_CS"/>
</dbReference>
<feature type="domain" description="Sigma-54 factor interaction" evidence="7">
    <location>
        <begin position="143"/>
        <end position="372"/>
    </location>
</feature>
<dbReference type="SUPFAM" id="SSF46689">
    <property type="entry name" value="Homeodomain-like"/>
    <property type="match status" value="1"/>
</dbReference>
<dbReference type="CDD" id="cd00156">
    <property type="entry name" value="REC"/>
    <property type="match status" value="1"/>
</dbReference>
<feature type="modified residue" description="4-aspartylphosphate" evidence="6">
    <location>
        <position position="53"/>
    </location>
</feature>
<comment type="caution">
    <text evidence="9">The sequence shown here is derived from an EMBL/GenBank/DDBJ whole genome shotgun (WGS) entry which is preliminary data.</text>
</comment>
<feature type="domain" description="Response regulatory" evidence="8">
    <location>
        <begin position="4"/>
        <end position="118"/>
    </location>
</feature>
<dbReference type="InterPro" id="IPR001789">
    <property type="entry name" value="Sig_transdc_resp-reg_receiver"/>
</dbReference>
<dbReference type="SUPFAM" id="SSF52540">
    <property type="entry name" value="P-loop containing nucleoside triphosphate hydrolases"/>
    <property type="match status" value="1"/>
</dbReference>
<dbReference type="PRINTS" id="PR01590">
    <property type="entry name" value="HTHFIS"/>
</dbReference>
<proteinExistence type="predicted"/>
<keyword evidence="2" id="KW-0067">ATP-binding</keyword>
<dbReference type="Pfam" id="PF00158">
    <property type="entry name" value="Sigma54_activat"/>
    <property type="match status" value="1"/>
</dbReference>
<dbReference type="InterPro" id="IPR027417">
    <property type="entry name" value="P-loop_NTPase"/>
</dbReference>
<dbReference type="SUPFAM" id="SSF52172">
    <property type="entry name" value="CheY-like"/>
    <property type="match status" value="1"/>
</dbReference>
<dbReference type="InterPro" id="IPR058031">
    <property type="entry name" value="AAA_lid_NorR"/>
</dbReference>
<dbReference type="GO" id="GO:0006355">
    <property type="term" value="P:regulation of DNA-templated transcription"/>
    <property type="evidence" value="ECO:0007669"/>
    <property type="project" value="InterPro"/>
</dbReference>
<dbReference type="RefSeq" id="WP_163301765.1">
    <property type="nucleotide sequence ID" value="NZ_JAAGRQ010000026.1"/>
</dbReference>
<dbReference type="InterPro" id="IPR011006">
    <property type="entry name" value="CheY-like_superfamily"/>
</dbReference>
<dbReference type="FunFam" id="3.40.50.300:FF:000006">
    <property type="entry name" value="DNA-binding transcriptional regulator NtrC"/>
    <property type="match status" value="1"/>
</dbReference>
<keyword evidence="6" id="KW-0597">Phosphoprotein</keyword>
<dbReference type="PANTHER" id="PTHR32071">
    <property type="entry name" value="TRANSCRIPTIONAL REGULATORY PROTEIN"/>
    <property type="match status" value="1"/>
</dbReference>
<dbReference type="SMART" id="SM00382">
    <property type="entry name" value="AAA"/>
    <property type="match status" value="1"/>
</dbReference>
<dbReference type="PROSITE" id="PS50110">
    <property type="entry name" value="RESPONSE_REGULATORY"/>
    <property type="match status" value="1"/>
</dbReference>
<keyword evidence="10" id="KW-1185">Reference proteome</keyword>
<dbReference type="Pfam" id="PF00072">
    <property type="entry name" value="Response_reg"/>
    <property type="match status" value="1"/>
</dbReference>
<dbReference type="InterPro" id="IPR002197">
    <property type="entry name" value="HTH_Fis"/>
</dbReference>
<evidence type="ECO:0000256" key="6">
    <source>
        <dbReference type="PROSITE-ProRule" id="PRU00169"/>
    </source>
</evidence>
<evidence type="ECO:0000256" key="5">
    <source>
        <dbReference type="ARBA" id="ARBA00023163"/>
    </source>
</evidence>
<evidence type="ECO:0000256" key="2">
    <source>
        <dbReference type="ARBA" id="ARBA00022840"/>
    </source>
</evidence>
<dbReference type="PROSITE" id="PS00688">
    <property type="entry name" value="SIGMA54_INTERACT_3"/>
    <property type="match status" value="1"/>
</dbReference>
<sequence>MAEKILVIEDDAAFREMLVEALTSKGFEPQSVGSVEEGLRRLGETPFELVLTDVMLPGKSGIEAISLIRDMAPTTDVIVMTGYSTREKALEAVRRGAYDFFSKPFSLTELEIVIRRALERRGLRAELASLRTSLREARGGPTIVGQSEGMRRVVELIHRVAGLDTTVLVTGESGTGKEVVSDAVHALSKRATGPFIKVNCAAIPENLLESELFGHEKGAFTGALALKKGKFELAQGGTLMLDELGDMPLFLQPKLLRAVEQRQIERVGGARPIDIDIRIIAATNQDLPQLVEEKKFRADLYYRLSVAVIRIPPLRERKEDLPLLVEFFLSRINVKLGMNLRGITREAMGLLYAHDWPGNVRQLANVLERAAIMSTGEVLEADHFRDAFQVRAHAAGQEKGHSPGAAADGGEHVASLRQTLEDVERSMIETALAKKDGVQKEAAALLGISPKNLWNKIQKHGIDPARFSGQVA</sequence>
<dbReference type="InterPro" id="IPR002078">
    <property type="entry name" value="Sigma_54_int"/>
</dbReference>
<keyword evidence="4" id="KW-0238">DNA-binding</keyword>
<dbReference type="InterPro" id="IPR003593">
    <property type="entry name" value="AAA+_ATPase"/>
</dbReference>